<organism evidence="2 3">
    <name type="scientific">Methanoregula boonei (strain DSM 21154 / JCM 14090 / 6A8)</name>
    <dbReference type="NCBI Taxonomy" id="456442"/>
    <lineage>
        <taxon>Archaea</taxon>
        <taxon>Methanobacteriati</taxon>
        <taxon>Methanobacteriota</taxon>
        <taxon>Stenosarchaea group</taxon>
        <taxon>Methanomicrobia</taxon>
        <taxon>Methanomicrobiales</taxon>
        <taxon>Methanoregulaceae</taxon>
        <taxon>Methanoregula</taxon>
    </lineage>
</organism>
<accession>A7I9H1</accession>
<dbReference type="Proteomes" id="UP000002408">
    <property type="component" value="Chromosome"/>
</dbReference>
<dbReference type="AlphaFoldDB" id="A7I9H1"/>
<keyword evidence="1" id="KW-1133">Transmembrane helix</keyword>
<proteinExistence type="predicted"/>
<gene>
    <name evidence="2" type="ordered locus">Mboo_1867</name>
</gene>
<name>A7I9H1_METB6</name>
<evidence type="ECO:0000313" key="2">
    <source>
        <dbReference type="EMBL" id="ABS56382.1"/>
    </source>
</evidence>
<dbReference type="EMBL" id="CP000780">
    <property type="protein sequence ID" value="ABS56382.1"/>
    <property type="molecule type" value="Genomic_DNA"/>
</dbReference>
<evidence type="ECO:0000256" key="1">
    <source>
        <dbReference type="SAM" id="Phobius"/>
    </source>
</evidence>
<keyword evidence="3" id="KW-1185">Reference proteome</keyword>
<keyword evidence="1" id="KW-0812">Transmembrane</keyword>
<reference evidence="3" key="1">
    <citation type="journal article" date="2015" name="Microbiology">
        <title>Genome of Methanoregula boonei 6A8 reveals adaptations to oligotrophic peatland environments.</title>
        <authorList>
            <person name="Braeuer S."/>
            <person name="Cadillo-Quiroz H."/>
            <person name="Kyrpides N."/>
            <person name="Woyke T."/>
            <person name="Goodwin L."/>
            <person name="Detter C."/>
            <person name="Podell S."/>
            <person name="Yavitt J.B."/>
            <person name="Zinder S.H."/>
        </authorList>
    </citation>
    <scope>NUCLEOTIDE SEQUENCE [LARGE SCALE GENOMIC DNA]</scope>
    <source>
        <strain evidence="3">DSM 21154 / JCM 14090 / 6A8</strain>
    </source>
</reference>
<dbReference type="KEGG" id="mbn:Mboo_1867"/>
<evidence type="ECO:0000313" key="3">
    <source>
        <dbReference type="Proteomes" id="UP000002408"/>
    </source>
</evidence>
<dbReference type="HOGENOM" id="CLU_2534650_0_0_2"/>
<protein>
    <submittedName>
        <fullName evidence="2">Uncharacterized protein</fullName>
    </submittedName>
</protein>
<feature type="transmembrane region" description="Helical" evidence="1">
    <location>
        <begin position="35"/>
        <end position="54"/>
    </location>
</feature>
<keyword evidence="1" id="KW-0472">Membrane</keyword>
<feature type="transmembrane region" description="Helical" evidence="1">
    <location>
        <begin position="60"/>
        <end position="81"/>
    </location>
</feature>
<sequence length="83" mass="9809">MILPGVSRCRISEMGKNYYHKRRILRNRMKNLRQLIFFYLISLTGLLWAAFLLLNSDWFYPGLCMIGMILATNVVVLILWIKS</sequence>